<evidence type="ECO:0000256" key="3">
    <source>
        <dbReference type="ARBA" id="ARBA00012759"/>
    </source>
</evidence>
<evidence type="ECO:0000259" key="12">
    <source>
        <dbReference type="PROSITE" id="PS50957"/>
    </source>
</evidence>
<dbReference type="EC" id="3.4.19.12" evidence="3"/>
<accession>A0A8T3A5Q9</accession>
<dbReference type="GO" id="GO:0016579">
    <property type="term" value="P:protein deubiquitination"/>
    <property type="evidence" value="ECO:0007669"/>
    <property type="project" value="InterPro"/>
</dbReference>
<evidence type="ECO:0000256" key="5">
    <source>
        <dbReference type="ARBA" id="ARBA00022786"/>
    </source>
</evidence>
<reference evidence="13" key="1">
    <citation type="journal article" date="2022" name="Front. Genet.">
        <title>Chromosome-Scale Assembly of the Dendrobium nobile Genome Provides Insights Into the Molecular Mechanism of the Biosynthesis of the Medicinal Active Ingredient of Dendrobium.</title>
        <authorList>
            <person name="Xu Q."/>
            <person name="Niu S.-C."/>
            <person name="Li K.-L."/>
            <person name="Zheng P.-J."/>
            <person name="Zhang X.-J."/>
            <person name="Jia Y."/>
            <person name="Liu Y."/>
            <person name="Niu Y.-X."/>
            <person name="Yu L.-H."/>
            <person name="Chen D.-F."/>
            <person name="Zhang G.-Q."/>
        </authorList>
    </citation>
    <scope>NUCLEOTIDE SEQUENCE</scope>
    <source>
        <tissue evidence="13">Leaf</tissue>
    </source>
</reference>
<evidence type="ECO:0000256" key="2">
    <source>
        <dbReference type="ARBA" id="ARBA00004123"/>
    </source>
</evidence>
<dbReference type="EMBL" id="JAGYWB010000018">
    <property type="protein sequence ID" value="KAI0491468.1"/>
    <property type="molecule type" value="Genomic_DNA"/>
</dbReference>
<dbReference type="InterPro" id="IPR006155">
    <property type="entry name" value="Josephin"/>
</dbReference>
<evidence type="ECO:0000313" key="14">
    <source>
        <dbReference type="Proteomes" id="UP000829196"/>
    </source>
</evidence>
<dbReference type="PANTHER" id="PTHR14159">
    <property type="entry name" value="ATAXIN-3-RELATED"/>
    <property type="match status" value="1"/>
</dbReference>
<keyword evidence="7" id="KW-0788">Thiol protease</keyword>
<evidence type="ECO:0000256" key="9">
    <source>
        <dbReference type="ARBA" id="ARBA00023163"/>
    </source>
</evidence>
<sequence length="121" mass="13275">MEGPSNGGLLYHEVQEAKLCAVHCVNTILQGPFFSEVVLAALASDLDQKERGGGGGGGGVGIYHYFLLYICIFGDISGNGKLPERRVAYIRKFRALRAIARRFGIEVWIFFVQIFNCCASD</sequence>
<dbReference type="Proteomes" id="UP000829196">
    <property type="component" value="Unassembled WGS sequence"/>
</dbReference>
<dbReference type="Pfam" id="PF02099">
    <property type="entry name" value="Josephin"/>
    <property type="match status" value="1"/>
</dbReference>
<keyword evidence="5" id="KW-0833">Ubl conjugation pathway</keyword>
<dbReference type="GO" id="GO:0006508">
    <property type="term" value="P:proteolysis"/>
    <property type="evidence" value="ECO:0007669"/>
    <property type="project" value="UniProtKB-KW"/>
</dbReference>
<keyword evidence="10" id="KW-0539">Nucleus</keyword>
<dbReference type="PROSITE" id="PS50957">
    <property type="entry name" value="JOSEPHIN"/>
    <property type="match status" value="1"/>
</dbReference>
<keyword evidence="8" id="KW-0805">Transcription regulation</keyword>
<name>A0A8T3A5Q9_DENNO</name>
<dbReference type="PANTHER" id="PTHR14159:SF0">
    <property type="entry name" value="ATAXIN-3-RELATED"/>
    <property type="match status" value="1"/>
</dbReference>
<evidence type="ECO:0000256" key="11">
    <source>
        <dbReference type="PROSITE-ProRule" id="PRU00331"/>
    </source>
</evidence>
<comment type="catalytic activity">
    <reaction evidence="1">
        <text>Thiol-dependent hydrolysis of ester, thioester, amide, peptide and isopeptide bonds formed by the C-terminal Gly of ubiquitin (a 76-residue protein attached to proteins as an intracellular targeting signal).</text>
        <dbReference type="EC" id="3.4.19.12"/>
    </reaction>
</comment>
<evidence type="ECO:0000256" key="1">
    <source>
        <dbReference type="ARBA" id="ARBA00000707"/>
    </source>
</evidence>
<keyword evidence="6" id="KW-0378">Hydrolase</keyword>
<evidence type="ECO:0000256" key="6">
    <source>
        <dbReference type="ARBA" id="ARBA00022801"/>
    </source>
</evidence>
<proteinExistence type="predicted"/>
<gene>
    <name evidence="13" type="ORF">KFK09_025728</name>
</gene>
<dbReference type="OrthoDB" id="10063692at2759"/>
<evidence type="ECO:0000256" key="8">
    <source>
        <dbReference type="ARBA" id="ARBA00023015"/>
    </source>
</evidence>
<protein>
    <recommendedName>
        <fullName evidence="3">ubiquitinyl hydrolase 1</fullName>
        <ecNumber evidence="3">3.4.19.12</ecNumber>
    </recommendedName>
</protein>
<keyword evidence="4" id="KW-0645">Protease</keyword>
<dbReference type="GO" id="GO:0004843">
    <property type="term" value="F:cysteine-type deubiquitinase activity"/>
    <property type="evidence" value="ECO:0007669"/>
    <property type="project" value="UniProtKB-EC"/>
</dbReference>
<organism evidence="13 14">
    <name type="scientific">Dendrobium nobile</name>
    <name type="common">Orchid</name>
    <dbReference type="NCBI Taxonomy" id="94219"/>
    <lineage>
        <taxon>Eukaryota</taxon>
        <taxon>Viridiplantae</taxon>
        <taxon>Streptophyta</taxon>
        <taxon>Embryophyta</taxon>
        <taxon>Tracheophyta</taxon>
        <taxon>Spermatophyta</taxon>
        <taxon>Magnoliopsida</taxon>
        <taxon>Liliopsida</taxon>
        <taxon>Asparagales</taxon>
        <taxon>Orchidaceae</taxon>
        <taxon>Epidendroideae</taxon>
        <taxon>Malaxideae</taxon>
        <taxon>Dendrobiinae</taxon>
        <taxon>Dendrobium</taxon>
    </lineage>
</organism>
<comment type="caution">
    <text evidence="13">The sequence shown here is derived from an EMBL/GenBank/DDBJ whole genome shotgun (WGS) entry which is preliminary data.</text>
</comment>
<comment type="subcellular location">
    <subcellularLocation>
        <location evidence="2">Nucleus</location>
    </subcellularLocation>
</comment>
<evidence type="ECO:0000256" key="10">
    <source>
        <dbReference type="ARBA" id="ARBA00023242"/>
    </source>
</evidence>
<keyword evidence="9" id="KW-0804">Transcription</keyword>
<keyword evidence="14" id="KW-1185">Reference proteome</keyword>
<dbReference type="InterPro" id="IPR033865">
    <property type="entry name" value="Ataxin-3"/>
</dbReference>
<feature type="domain" description="Josephin" evidence="12">
    <location>
        <begin position="7"/>
        <end position="121"/>
    </location>
</feature>
<evidence type="ECO:0000256" key="4">
    <source>
        <dbReference type="ARBA" id="ARBA00022670"/>
    </source>
</evidence>
<evidence type="ECO:0000256" key="7">
    <source>
        <dbReference type="ARBA" id="ARBA00022807"/>
    </source>
</evidence>
<comment type="caution">
    <text evidence="11">Lacks conserved residue(s) required for the propagation of feature annotation.</text>
</comment>
<evidence type="ECO:0000313" key="13">
    <source>
        <dbReference type="EMBL" id="KAI0491468.1"/>
    </source>
</evidence>
<dbReference type="AlphaFoldDB" id="A0A8T3A5Q9"/>
<dbReference type="GO" id="GO:0005634">
    <property type="term" value="C:nucleus"/>
    <property type="evidence" value="ECO:0007669"/>
    <property type="project" value="UniProtKB-SubCell"/>
</dbReference>